<dbReference type="InterPro" id="IPR036259">
    <property type="entry name" value="MFS_trans_sf"/>
</dbReference>
<feature type="transmembrane region" description="Helical" evidence="7">
    <location>
        <begin position="74"/>
        <end position="93"/>
    </location>
</feature>
<keyword evidence="4 7" id="KW-0812">Transmembrane</keyword>
<dbReference type="Gene3D" id="1.20.1720.10">
    <property type="entry name" value="Multidrug resistance protein D"/>
    <property type="match status" value="1"/>
</dbReference>
<reference evidence="10" key="1">
    <citation type="journal article" date="2019" name="Int. J. Syst. Evol. Microbiol.">
        <title>The Global Catalogue of Microorganisms (GCM) 10K type strain sequencing project: providing services to taxonomists for standard genome sequencing and annotation.</title>
        <authorList>
            <consortium name="The Broad Institute Genomics Platform"/>
            <consortium name="The Broad Institute Genome Sequencing Center for Infectious Disease"/>
            <person name="Wu L."/>
            <person name="Ma J."/>
        </authorList>
    </citation>
    <scope>NUCLEOTIDE SEQUENCE [LARGE SCALE GENOMIC DNA]</scope>
    <source>
        <strain evidence="10">JCM 9377</strain>
    </source>
</reference>
<feature type="transmembrane region" description="Helical" evidence="7">
    <location>
        <begin position="137"/>
        <end position="156"/>
    </location>
</feature>
<comment type="caution">
    <text evidence="9">The sequence shown here is derived from an EMBL/GenBank/DDBJ whole genome shotgun (WGS) entry which is preliminary data.</text>
</comment>
<dbReference type="PANTHER" id="PTHR42718">
    <property type="entry name" value="MAJOR FACILITATOR SUPERFAMILY MULTIDRUG TRANSPORTER MFSC"/>
    <property type="match status" value="1"/>
</dbReference>
<feature type="transmembrane region" description="Helical" evidence="7">
    <location>
        <begin position="400"/>
        <end position="420"/>
    </location>
</feature>
<evidence type="ECO:0000259" key="8">
    <source>
        <dbReference type="PROSITE" id="PS50850"/>
    </source>
</evidence>
<evidence type="ECO:0000313" key="9">
    <source>
        <dbReference type="EMBL" id="GAA3224034.1"/>
    </source>
</evidence>
<protein>
    <submittedName>
        <fullName evidence="9">DHA2 family efflux MFS transporter permease subunit</fullName>
    </submittedName>
</protein>
<feature type="transmembrane region" description="Helical" evidence="7">
    <location>
        <begin position="266"/>
        <end position="286"/>
    </location>
</feature>
<dbReference type="PANTHER" id="PTHR42718:SF46">
    <property type="entry name" value="BLR6921 PROTEIN"/>
    <property type="match status" value="1"/>
</dbReference>
<organism evidence="9 10">
    <name type="scientific">Actinocorallia longicatena</name>
    <dbReference type="NCBI Taxonomy" id="111803"/>
    <lineage>
        <taxon>Bacteria</taxon>
        <taxon>Bacillati</taxon>
        <taxon>Actinomycetota</taxon>
        <taxon>Actinomycetes</taxon>
        <taxon>Streptosporangiales</taxon>
        <taxon>Thermomonosporaceae</taxon>
        <taxon>Actinocorallia</taxon>
    </lineage>
</organism>
<dbReference type="Pfam" id="PF07690">
    <property type="entry name" value="MFS_1"/>
    <property type="match status" value="1"/>
</dbReference>
<keyword evidence="2" id="KW-0813">Transport</keyword>
<proteinExistence type="predicted"/>
<keyword evidence="10" id="KW-1185">Reference proteome</keyword>
<feature type="domain" description="Major facilitator superfamily (MFS) profile" evidence="8">
    <location>
        <begin position="9"/>
        <end position="459"/>
    </location>
</feature>
<dbReference type="EMBL" id="BAAAUV010000014">
    <property type="protein sequence ID" value="GAA3224034.1"/>
    <property type="molecule type" value="Genomic_DNA"/>
</dbReference>
<keyword evidence="5 7" id="KW-1133">Transmembrane helix</keyword>
<feature type="transmembrane region" description="Helical" evidence="7">
    <location>
        <begin position="326"/>
        <end position="344"/>
    </location>
</feature>
<dbReference type="CDD" id="cd17321">
    <property type="entry name" value="MFS_MMR_MDR_like"/>
    <property type="match status" value="1"/>
</dbReference>
<comment type="subcellular location">
    <subcellularLocation>
        <location evidence="1">Cell membrane</location>
        <topology evidence="1">Multi-pass membrane protein</topology>
    </subcellularLocation>
</comment>
<dbReference type="PROSITE" id="PS00216">
    <property type="entry name" value="SUGAR_TRANSPORT_1"/>
    <property type="match status" value="1"/>
</dbReference>
<dbReference type="Proteomes" id="UP001501237">
    <property type="component" value="Unassembled WGS sequence"/>
</dbReference>
<evidence type="ECO:0000256" key="3">
    <source>
        <dbReference type="ARBA" id="ARBA00022475"/>
    </source>
</evidence>
<dbReference type="InterPro" id="IPR005829">
    <property type="entry name" value="Sugar_transporter_CS"/>
</dbReference>
<feature type="transmembrane region" description="Helical" evidence="7">
    <location>
        <begin position="105"/>
        <end position="125"/>
    </location>
</feature>
<keyword evidence="3" id="KW-1003">Cell membrane</keyword>
<dbReference type="PRINTS" id="PR01036">
    <property type="entry name" value="TCRTETB"/>
</dbReference>
<dbReference type="PROSITE" id="PS50850">
    <property type="entry name" value="MFS"/>
    <property type="match status" value="1"/>
</dbReference>
<dbReference type="RefSeq" id="WP_344832802.1">
    <property type="nucleotide sequence ID" value="NZ_BAAAUV010000014.1"/>
</dbReference>
<evidence type="ECO:0000256" key="6">
    <source>
        <dbReference type="ARBA" id="ARBA00023136"/>
    </source>
</evidence>
<feature type="transmembrane region" description="Helical" evidence="7">
    <location>
        <begin position="356"/>
        <end position="379"/>
    </location>
</feature>
<feature type="transmembrane region" description="Helical" evidence="7">
    <location>
        <begin position="162"/>
        <end position="183"/>
    </location>
</feature>
<keyword evidence="6 7" id="KW-0472">Membrane</keyword>
<evidence type="ECO:0000256" key="7">
    <source>
        <dbReference type="SAM" id="Phobius"/>
    </source>
</evidence>
<name>A0ABP6QFC9_9ACTN</name>
<feature type="transmembrane region" description="Helical" evidence="7">
    <location>
        <begin position="432"/>
        <end position="452"/>
    </location>
</feature>
<evidence type="ECO:0000256" key="4">
    <source>
        <dbReference type="ARBA" id="ARBA00022692"/>
    </source>
</evidence>
<evidence type="ECO:0000256" key="1">
    <source>
        <dbReference type="ARBA" id="ARBA00004651"/>
    </source>
</evidence>
<evidence type="ECO:0000313" key="10">
    <source>
        <dbReference type="Proteomes" id="UP001501237"/>
    </source>
</evidence>
<sequence>MKPPRKGLALALLAATQFVLILDASIVNVALPSIGAELKMEQSDLSWIVNAYTLAFGGFLLLGGRLADLAGRRLMFMAGMGLFTLGSLAGGFATSAELLITARAVQGLGAAVVAPAALSLVMTLFDEGAERNKALGVFGAVAGSGGAAGAILGGVLTEAFGWEAVLFVNVPIGIAAIALAPALLPEARDRSQRGFDLLGALFITSGIGLAVYAIVNAQQEGWGSARTLGELAGAAVLVGLFALVQARSASPLAPLPVLRRLGRPNVVSFLIAATMIPMFFTMTMYVQVVLGYEPLKAGLAQTPVALAIAVSAGLTSNLVTRFGPRVLAAAGFTVVGLGMLWFAQLGAPSGSYLEDVFGPSIVLGIGGGMTWVSTSVAATMGAAPQEAGLASGLLNTTQQIGGTLGLAILVSVAAEVGAGSSAGHPLAVFADGFHTALLTGIGFAVLGALLSLTLKPVPAMDRDVQKIPAAA</sequence>
<dbReference type="InterPro" id="IPR011701">
    <property type="entry name" value="MFS"/>
</dbReference>
<feature type="transmembrane region" description="Helical" evidence="7">
    <location>
        <begin position="227"/>
        <end position="246"/>
    </location>
</feature>
<feature type="transmembrane region" description="Helical" evidence="7">
    <location>
        <begin position="298"/>
        <end position="319"/>
    </location>
</feature>
<evidence type="ECO:0000256" key="2">
    <source>
        <dbReference type="ARBA" id="ARBA00022448"/>
    </source>
</evidence>
<evidence type="ECO:0000256" key="5">
    <source>
        <dbReference type="ARBA" id="ARBA00022989"/>
    </source>
</evidence>
<dbReference type="InterPro" id="IPR020846">
    <property type="entry name" value="MFS_dom"/>
</dbReference>
<gene>
    <name evidence="9" type="ORF">GCM10010468_50820</name>
</gene>
<dbReference type="Gene3D" id="1.20.1250.20">
    <property type="entry name" value="MFS general substrate transporter like domains"/>
    <property type="match status" value="1"/>
</dbReference>
<accession>A0ABP6QFC9</accession>
<feature type="transmembrane region" description="Helical" evidence="7">
    <location>
        <begin position="45"/>
        <end position="62"/>
    </location>
</feature>
<dbReference type="SUPFAM" id="SSF103473">
    <property type="entry name" value="MFS general substrate transporter"/>
    <property type="match status" value="1"/>
</dbReference>
<feature type="transmembrane region" description="Helical" evidence="7">
    <location>
        <begin position="195"/>
        <end position="215"/>
    </location>
</feature>